<sequence>MIDDKLLARLEKLSNLKIEDSKREEFKNQLEEIVGFVENLN</sequence>
<accession>A0A6S6T7R3</accession>
<protein>
    <submittedName>
        <fullName evidence="1">Uncharacterized protein</fullName>
    </submittedName>
</protein>
<dbReference type="SUPFAM" id="SSF141000">
    <property type="entry name" value="Glu-tRNAGln amidotransferase C subunit"/>
    <property type="match status" value="1"/>
</dbReference>
<gene>
    <name evidence="1" type="ORF">HELGO_WM21719</name>
</gene>
<proteinExistence type="predicted"/>
<feature type="non-terminal residue" evidence="1">
    <location>
        <position position="41"/>
    </location>
</feature>
<evidence type="ECO:0000313" key="1">
    <source>
        <dbReference type="EMBL" id="CAA6812475.1"/>
    </source>
</evidence>
<dbReference type="Gene3D" id="1.10.20.60">
    <property type="entry name" value="Glu-tRNAGln amidotransferase C subunit, N-terminal domain"/>
    <property type="match status" value="1"/>
</dbReference>
<organism evidence="1">
    <name type="scientific">uncultured Campylobacterales bacterium</name>
    <dbReference type="NCBI Taxonomy" id="352960"/>
    <lineage>
        <taxon>Bacteria</taxon>
        <taxon>Pseudomonadati</taxon>
        <taxon>Campylobacterota</taxon>
        <taxon>Epsilonproteobacteria</taxon>
        <taxon>Campylobacterales</taxon>
        <taxon>environmental samples</taxon>
    </lineage>
</organism>
<dbReference type="AlphaFoldDB" id="A0A6S6T7R3"/>
<dbReference type="EMBL" id="CACVAW010000049">
    <property type="protein sequence ID" value="CAA6812475.1"/>
    <property type="molecule type" value="Genomic_DNA"/>
</dbReference>
<dbReference type="InterPro" id="IPR036113">
    <property type="entry name" value="Asp/Glu-ADT_sf_sub_c"/>
</dbReference>
<name>A0A6S6T7R3_9BACT</name>
<dbReference type="GO" id="GO:0006450">
    <property type="term" value="P:regulation of translational fidelity"/>
    <property type="evidence" value="ECO:0007669"/>
    <property type="project" value="InterPro"/>
</dbReference>
<reference evidence="1" key="1">
    <citation type="submission" date="2020-01" db="EMBL/GenBank/DDBJ databases">
        <authorList>
            <person name="Meier V. D."/>
            <person name="Meier V D."/>
        </authorList>
    </citation>
    <scope>NUCLEOTIDE SEQUENCE</scope>
    <source>
        <strain evidence="1">HLG_WM_MAG_12</strain>
    </source>
</reference>